<organism evidence="2">
    <name type="scientific">Anopheles darlingi</name>
    <name type="common">Mosquito</name>
    <dbReference type="NCBI Taxonomy" id="43151"/>
    <lineage>
        <taxon>Eukaryota</taxon>
        <taxon>Metazoa</taxon>
        <taxon>Ecdysozoa</taxon>
        <taxon>Arthropoda</taxon>
        <taxon>Hexapoda</taxon>
        <taxon>Insecta</taxon>
        <taxon>Pterygota</taxon>
        <taxon>Neoptera</taxon>
        <taxon>Endopterygota</taxon>
        <taxon>Diptera</taxon>
        <taxon>Nematocera</taxon>
        <taxon>Culicoidea</taxon>
        <taxon>Culicidae</taxon>
        <taxon>Anophelinae</taxon>
        <taxon>Anopheles</taxon>
    </lineage>
</organism>
<evidence type="ECO:0000313" key="2">
    <source>
        <dbReference type="EMBL" id="MBW71349.1"/>
    </source>
</evidence>
<feature type="transmembrane region" description="Helical" evidence="1">
    <location>
        <begin position="49"/>
        <end position="68"/>
    </location>
</feature>
<dbReference type="EMBL" id="GGFL01007171">
    <property type="protein sequence ID" value="MBW71349.1"/>
    <property type="molecule type" value="Transcribed_RNA"/>
</dbReference>
<keyword evidence="1" id="KW-0812">Transmembrane</keyword>
<evidence type="ECO:0000256" key="1">
    <source>
        <dbReference type="SAM" id="Phobius"/>
    </source>
</evidence>
<keyword evidence="1" id="KW-0472">Membrane</keyword>
<reference evidence="2" key="1">
    <citation type="submission" date="2018-01" db="EMBL/GenBank/DDBJ databases">
        <title>An insight into the sialome of Amazonian anophelines.</title>
        <authorList>
            <person name="Ribeiro J.M."/>
            <person name="Scarpassa V."/>
            <person name="Calvo E."/>
        </authorList>
    </citation>
    <scope>NUCLEOTIDE SEQUENCE</scope>
</reference>
<keyword evidence="1" id="KW-1133">Transmembrane helix</keyword>
<dbReference type="AlphaFoldDB" id="A0A2M4D1E2"/>
<proteinExistence type="predicted"/>
<sequence length="76" mass="8592">MDLRLCVCFISLPLSCVSPTSHIHSSAPREFIPIAAQLKECRFTIFPAYLTYAEISSLIYCLLHMLTLRVPSIVYS</sequence>
<protein>
    <submittedName>
        <fullName evidence="2">Uncharacterized protein</fullName>
    </submittedName>
</protein>
<accession>A0A2M4D1E2</accession>
<name>A0A2M4D1E2_ANODA</name>